<evidence type="ECO:0000256" key="13">
    <source>
        <dbReference type="SAM" id="Phobius"/>
    </source>
</evidence>
<evidence type="ECO:0000256" key="6">
    <source>
        <dbReference type="ARBA" id="ARBA00022475"/>
    </source>
</evidence>
<evidence type="ECO:0000256" key="7">
    <source>
        <dbReference type="ARBA" id="ARBA00022519"/>
    </source>
</evidence>
<dbReference type="PRINTS" id="PR01414">
    <property type="entry name" value="CCMBBIOGNSIS"/>
</dbReference>
<evidence type="ECO:0000256" key="1">
    <source>
        <dbReference type="ARBA" id="ARBA00002442"/>
    </source>
</evidence>
<feature type="transmembrane region" description="Helical" evidence="13">
    <location>
        <begin position="162"/>
        <end position="183"/>
    </location>
</feature>
<reference evidence="14 15" key="1">
    <citation type="submission" date="2018-07" db="EMBL/GenBank/DDBJ databases">
        <title>Genomic Encyclopedia of Type Strains, Phase IV (KMG-IV): sequencing the most valuable type-strain genomes for metagenomic binning, comparative biology and taxonomic classification.</title>
        <authorList>
            <person name="Goeker M."/>
        </authorList>
    </citation>
    <scope>NUCLEOTIDE SEQUENCE [LARGE SCALE GENOMIC DNA]</scope>
    <source>
        <strain evidence="14 15">DSM 16500</strain>
    </source>
</reference>
<evidence type="ECO:0000256" key="3">
    <source>
        <dbReference type="ARBA" id="ARBA00010544"/>
    </source>
</evidence>
<dbReference type="PIRSF" id="PIRSF002764">
    <property type="entry name" value="CcmB"/>
    <property type="match status" value="1"/>
</dbReference>
<keyword evidence="5 12" id="KW-0813">Transport</keyword>
<evidence type="ECO:0000256" key="2">
    <source>
        <dbReference type="ARBA" id="ARBA00004429"/>
    </source>
</evidence>
<dbReference type="PANTHER" id="PTHR30070">
    <property type="entry name" value="HEME EXPORTER PROTEIN B"/>
    <property type="match status" value="1"/>
</dbReference>
<keyword evidence="7 12" id="KW-0997">Cell inner membrane</keyword>
<dbReference type="Proteomes" id="UP000254720">
    <property type="component" value="Unassembled WGS sequence"/>
</dbReference>
<keyword evidence="9 12" id="KW-0201">Cytochrome c-type biogenesis</keyword>
<dbReference type="AlphaFoldDB" id="A0A370GSZ8"/>
<evidence type="ECO:0000256" key="12">
    <source>
        <dbReference type="PIRNR" id="PIRNR002764"/>
    </source>
</evidence>
<dbReference type="Pfam" id="PF03379">
    <property type="entry name" value="CcmB"/>
    <property type="match status" value="1"/>
</dbReference>
<keyword evidence="10 13" id="KW-1133">Transmembrane helix</keyword>
<dbReference type="InterPro" id="IPR003544">
    <property type="entry name" value="Cyt_c_biogenesis_CcmB"/>
</dbReference>
<keyword evidence="6 12" id="KW-1003">Cell membrane</keyword>
<accession>A0A370GSZ8</accession>
<keyword evidence="8 13" id="KW-0812">Transmembrane</keyword>
<dbReference type="RefSeq" id="WP_114833881.1">
    <property type="nucleotide sequence ID" value="NZ_LR699114.1"/>
</dbReference>
<comment type="caution">
    <text evidence="14">The sequence shown here is derived from an EMBL/GenBank/DDBJ whole genome shotgun (WGS) entry which is preliminary data.</text>
</comment>
<name>A0A370GSZ8_9COXI</name>
<protein>
    <recommendedName>
        <fullName evidence="4 12">Heme exporter protein B</fullName>
    </recommendedName>
</protein>
<dbReference type="EMBL" id="QQAX01000005">
    <property type="protein sequence ID" value="RDI46589.1"/>
    <property type="molecule type" value="Genomic_DNA"/>
</dbReference>
<dbReference type="NCBIfam" id="TIGR01190">
    <property type="entry name" value="ccmB"/>
    <property type="match status" value="1"/>
</dbReference>
<comment type="subcellular location">
    <subcellularLocation>
        <location evidence="2">Cell inner membrane</location>
        <topology evidence="2">Multi-pass membrane protein</topology>
    </subcellularLocation>
</comment>
<feature type="transmembrane region" description="Helical" evidence="13">
    <location>
        <begin position="125"/>
        <end position="150"/>
    </location>
</feature>
<dbReference type="GO" id="GO:0017004">
    <property type="term" value="P:cytochrome complex assembly"/>
    <property type="evidence" value="ECO:0007669"/>
    <property type="project" value="UniProtKB-KW"/>
</dbReference>
<keyword evidence="11 12" id="KW-0472">Membrane</keyword>
<evidence type="ECO:0000313" key="14">
    <source>
        <dbReference type="EMBL" id="RDI46589.1"/>
    </source>
</evidence>
<dbReference type="InterPro" id="IPR026031">
    <property type="entry name" value="Cyt_c_CcmB_bac"/>
</dbReference>
<dbReference type="PANTHER" id="PTHR30070:SF1">
    <property type="entry name" value="CYTOCHROME C BIOGENESIS B-RELATED"/>
    <property type="match status" value="1"/>
</dbReference>
<evidence type="ECO:0000256" key="4">
    <source>
        <dbReference type="ARBA" id="ARBA00016452"/>
    </source>
</evidence>
<sequence length="223" mass="24281">MLKAALYVFYLELILLLRRSQEWLYPLGFFVIVVSLFPLAYTPDPVFLQQFIPGCIWIAALLASLLSIENVFFTDMEEGSAEQFLLSEIPLTLLLLAKLFAHWLVTQLPLIVLTPLLGLMFNLSGTAITALCLSLLLGTPILTLIGSLGVSLTLGLRQQGVLLGLLILPLVTPVLIFGVMIVQQSQTFSAIAGPLAFLAGLSVFAITVLPWTIAATLRISLDN</sequence>
<proteinExistence type="inferred from homology"/>
<evidence type="ECO:0000256" key="8">
    <source>
        <dbReference type="ARBA" id="ARBA00022692"/>
    </source>
</evidence>
<organism evidence="14 15">
    <name type="scientific">Aquicella lusitana</name>
    <dbReference type="NCBI Taxonomy" id="254246"/>
    <lineage>
        <taxon>Bacteria</taxon>
        <taxon>Pseudomonadati</taxon>
        <taxon>Pseudomonadota</taxon>
        <taxon>Gammaproteobacteria</taxon>
        <taxon>Legionellales</taxon>
        <taxon>Coxiellaceae</taxon>
        <taxon>Aquicella</taxon>
    </lineage>
</organism>
<evidence type="ECO:0000256" key="5">
    <source>
        <dbReference type="ARBA" id="ARBA00022448"/>
    </source>
</evidence>
<evidence type="ECO:0000256" key="11">
    <source>
        <dbReference type="ARBA" id="ARBA00023136"/>
    </source>
</evidence>
<evidence type="ECO:0000313" key="15">
    <source>
        <dbReference type="Proteomes" id="UP000254720"/>
    </source>
</evidence>
<comment type="function">
    <text evidence="1 12">Required for the export of heme to the periplasm for the biogenesis of c-type cytochromes.</text>
</comment>
<comment type="similarity">
    <text evidence="3 12">Belongs to the CcmB/CycW/HelB family.</text>
</comment>
<feature type="transmembrane region" description="Helical" evidence="13">
    <location>
        <begin position="195"/>
        <end position="217"/>
    </location>
</feature>
<keyword evidence="15" id="KW-1185">Reference proteome</keyword>
<dbReference type="GO" id="GO:0005886">
    <property type="term" value="C:plasma membrane"/>
    <property type="evidence" value="ECO:0007669"/>
    <property type="project" value="UniProtKB-SubCell"/>
</dbReference>
<feature type="transmembrane region" description="Helical" evidence="13">
    <location>
        <begin position="84"/>
        <end position="105"/>
    </location>
</feature>
<dbReference type="GO" id="GO:1903607">
    <property type="term" value="P:cytochrome c biosynthetic process"/>
    <property type="evidence" value="ECO:0007669"/>
    <property type="project" value="TreeGrafter"/>
</dbReference>
<feature type="transmembrane region" description="Helical" evidence="13">
    <location>
        <begin position="47"/>
        <end position="72"/>
    </location>
</feature>
<evidence type="ECO:0000256" key="10">
    <source>
        <dbReference type="ARBA" id="ARBA00022989"/>
    </source>
</evidence>
<dbReference type="GO" id="GO:0015232">
    <property type="term" value="F:heme transmembrane transporter activity"/>
    <property type="evidence" value="ECO:0007669"/>
    <property type="project" value="InterPro"/>
</dbReference>
<feature type="transmembrane region" description="Helical" evidence="13">
    <location>
        <begin position="23"/>
        <end position="41"/>
    </location>
</feature>
<gene>
    <name evidence="14" type="ORF">C8D86_105113</name>
</gene>
<dbReference type="OrthoDB" id="9799895at2"/>
<evidence type="ECO:0000256" key="9">
    <source>
        <dbReference type="ARBA" id="ARBA00022748"/>
    </source>
</evidence>